<dbReference type="InterPro" id="IPR050330">
    <property type="entry name" value="Bact_OuterMem_StrucFunc"/>
</dbReference>
<dbReference type="RefSeq" id="WP_199708055.1">
    <property type="nucleotide sequence ID" value="NZ_JAEMNV010000012.1"/>
</dbReference>
<dbReference type="PANTHER" id="PTHR30329:SF21">
    <property type="entry name" value="LIPOPROTEIN YIAD-RELATED"/>
    <property type="match status" value="1"/>
</dbReference>
<dbReference type="AlphaFoldDB" id="A0A934NVS1"/>
<dbReference type="InterPro" id="IPR006665">
    <property type="entry name" value="OmpA-like"/>
</dbReference>
<dbReference type="EMBL" id="JAEMNV010000012">
    <property type="protein sequence ID" value="MBJ8342493.1"/>
    <property type="molecule type" value="Genomic_DNA"/>
</dbReference>
<comment type="caution">
    <text evidence="5">The sequence shown here is derived from an EMBL/GenBank/DDBJ whole genome shotgun (WGS) entry which is preliminary data.</text>
</comment>
<feature type="region of interest" description="Disordered" evidence="2">
    <location>
        <begin position="111"/>
        <end position="149"/>
    </location>
</feature>
<dbReference type="Pfam" id="PF00691">
    <property type="entry name" value="OmpA"/>
    <property type="match status" value="1"/>
</dbReference>
<organism evidence="5 6">
    <name type="scientific">Antrihabitans stalagmiti</name>
    <dbReference type="NCBI Taxonomy" id="2799499"/>
    <lineage>
        <taxon>Bacteria</taxon>
        <taxon>Bacillati</taxon>
        <taxon>Actinomycetota</taxon>
        <taxon>Actinomycetes</taxon>
        <taxon>Mycobacteriales</taxon>
        <taxon>Nocardiaceae</taxon>
        <taxon>Antrihabitans</taxon>
    </lineage>
</organism>
<dbReference type="PANTHER" id="PTHR30329">
    <property type="entry name" value="STATOR ELEMENT OF FLAGELLAR MOTOR COMPLEX"/>
    <property type="match status" value="1"/>
</dbReference>
<dbReference type="InterPro" id="IPR036737">
    <property type="entry name" value="OmpA-like_sf"/>
</dbReference>
<keyword evidence="6" id="KW-1185">Reference proteome</keyword>
<gene>
    <name evidence="5" type="ORF">JGU71_26745</name>
</gene>
<evidence type="ECO:0000313" key="6">
    <source>
        <dbReference type="Proteomes" id="UP000655868"/>
    </source>
</evidence>
<evidence type="ECO:0000256" key="1">
    <source>
        <dbReference type="PROSITE-ProRule" id="PRU00473"/>
    </source>
</evidence>
<feature type="compositionally biased region" description="Pro residues" evidence="2">
    <location>
        <begin position="136"/>
        <end position="146"/>
    </location>
</feature>
<dbReference type="PRINTS" id="PR01023">
    <property type="entry name" value="NAFLGMOTY"/>
</dbReference>
<dbReference type="GO" id="GO:0016020">
    <property type="term" value="C:membrane"/>
    <property type="evidence" value="ECO:0007669"/>
    <property type="project" value="UniProtKB-UniRule"/>
</dbReference>
<evidence type="ECO:0000313" key="5">
    <source>
        <dbReference type="EMBL" id="MBJ8342493.1"/>
    </source>
</evidence>
<evidence type="ECO:0000259" key="4">
    <source>
        <dbReference type="PROSITE" id="PS51123"/>
    </source>
</evidence>
<keyword evidence="3" id="KW-1133">Transmembrane helix</keyword>
<evidence type="ECO:0000256" key="3">
    <source>
        <dbReference type="SAM" id="Phobius"/>
    </source>
</evidence>
<dbReference type="Proteomes" id="UP000655868">
    <property type="component" value="Unassembled WGS sequence"/>
</dbReference>
<evidence type="ECO:0000256" key="2">
    <source>
        <dbReference type="SAM" id="MobiDB-lite"/>
    </source>
</evidence>
<name>A0A934NVS1_9NOCA</name>
<dbReference type="PROSITE" id="PS51123">
    <property type="entry name" value="OMPA_2"/>
    <property type="match status" value="1"/>
</dbReference>
<protein>
    <submittedName>
        <fullName evidence="5">OmpA family protein</fullName>
    </submittedName>
</protein>
<proteinExistence type="predicted"/>
<dbReference type="Gene3D" id="3.30.1330.60">
    <property type="entry name" value="OmpA-like domain"/>
    <property type="match status" value="1"/>
</dbReference>
<feature type="transmembrane region" description="Helical" evidence="3">
    <location>
        <begin position="20"/>
        <end position="43"/>
    </location>
</feature>
<feature type="domain" description="OmpA-like" evidence="4">
    <location>
        <begin position="151"/>
        <end position="268"/>
    </location>
</feature>
<reference evidence="5" key="1">
    <citation type="submission" date="2020-12" db="EMBL/GenBank/DDBJ databases">
        <title>Antrihabitans popcorni sp. nov. and Antrihabitans auranticaus sp. nov., isolated from a larva cave.</title>
        <authorList>
            <person name="Lee S.D."/>
            <person name="Kim I.S."/>
        </authorList>
    </citation>
    <scope>NUCLEOTIDE SEQUENCE</scope>
    <source>
        <strain evidence="5">YC3-6</strain>
    </source>
</reference>
<dbReference type="SUPFAM" id="SSF103088">
    <property type="entry name" value="OmpA-like"/>
    <property type="match status" value="1"/>
</dbReference>
<accession>A0A934NVS1</accession>
<sequence>MSGTSFDRTEPGARTVRHRFPWLALLATAVVVPLLLAALAVFVGRESVQDDLGSRSEAALAEAGLADAVVSFDGRDATVRGVAADQVQTAETVVGGVDGVRTVAVNADDAAATATPTTSGSTTDVPSTSTTEPATPLAPPPAPPGPDKVAVQQQINGALAAAPITFAPDSNRLTAVGTATIAQVADVLRSVSEVRVQVAGHIADTPGPDPNAQALSDQRAGAVRNELIRLGIAPERIDAVGYGTSRPVAPNDTSAGQSANRRVEVIVL</sequence>
<keyword evidence="3" id="KW-0812">Transmembrane</keyword>
<keyword evidence="1 3" id="KW-0472">Membrane</keyword>
<feature type="compositionally biased region" description="Low complexity" evidence="2">
    <location>
        <begin position="111"/>
        <end position="135"/>
    </location>
</feature>
<dbReference type="CDD" id="cd07185">
    <property type="entry name" value="OmpA_C-like"/>
    <property type="match status" value="1"/>
</dbReference>